<reference evidence="5" key="1">
    <citation type="journal article" date="2023" name="Plant J.">
        <title>Genome sequences and population genomics provide insights into the demographic history, inbreeding, and mutation load of two 'living fossil' tree species of Dipteronia.</title>
        <authorList>
            <person name="Feng Y."/>
            <person name="Comes H.P."/>
            <person name="Chen J."/>
            <person name="Zhu S."/>
            <person name="Lu R."/>
            <person name="Zhang X."/>
            <person name="Li P."/>
            <person name="Qiu J."/>
            <person name="Olsen K.M."/>
            <person name="Qiu Y."/>
        </authorList>
    </citation>
    <scope>NUCLEOTIDE SEQUENCE</scope>
    <source>
        <strain evidence="5">NBL</strain>
    </source>
</reference>
<dbReference type="GO" id="GO:0003735">
    <property type="term" value="F:structural constituent of ribosome"/>
    <property type="evidence" value="ECO:0007669"/>
    <property type="project" value="InterPro"/>
</dbReference>
<dbReference type="EMBL" id="JANJYJ010000004">
    <property type="protein sequence ID" value="KAK3218134.1"/>
    <property type="molecule type" value="Genomic_DNA"/>
</dbReference>
<evidence type="ECO:0000313" key="6">
    <source>
        <dbReference type="Proteomes" id="UP001281410"/>
    </source>
</evidence>
<dbReference type="AlphaFoldDB" id="A0AAE0AIQ9"/>
<keyword evidence="3" id="KW-0687">Ribonucleoprotein</keyword>
<keyword evidence="2" id="KW-0689">Ribosomal protein</keyword>
<dbReference type="InterPro" id="IPR001351">
    <property type="entry name" value="Ribosomal_uS3_C"/>
</dbReference>
<dbReference type="Pfam" id="PF00189">
    <property type="entry name" value="Ribosomal_S3_C"/>
    <property type="match status" value="1"/>
</dbReference>
<dbReference type="PANTHER" id="PTHR11760:SF19">
    <property type="entry name" value="SMALL RIBOSOMAL SUBUNIT PROTEIN US3C"/>
    <property type="match status" value="1"/>
</dbReference>
<evidence type="ECO:0000259" key="4">
    <source>
        <dbReference type="Pfam" id="PF00189"/>
    </source>
</evidence>
<evidence type="ECO:0000313" key="5">
    <source>
        <dbReference type="EMBL" id="KAK3218134.1"/>
    </source>
</evidence>
<protein>
    <recommendedName>
        <fullName evidence="4">Small ribosomal subunit protein uS3 C-terminal domain-containing protein</fullName>
    </recommendedName>
</protein>
<accession>A0AAE0AIQ9</accession>
<dbReference type="SUPFAM" id="SSF54821">
    <property type="entry name" value="Ribosomal protein S3 C-terminal domain"/>
    <property type="match status" value="1"/>
</dbReference>
<evidence type="ECO:0000256" key="3">
    <source>
        <dbReference type="ARBA" id="ARBA00023274"/>
    </source>
</evidence>
<dbReference type="PANTHER" id="PTHR11760">
    <property type="entry name" value="30S/40S RIBOSOMAL PROTEIN S3"/>
    <property type="match status" value="1"/>
</dbReference>
<comment type="similarity">
    <text evidence="1">Belongs to the universal ribosomal protein uS3 family.</text>
</comment>
<dbReference type="GO" id="GO:0006412">
    <property type="term" value="P:translation"/>
    <property type="evidence" value="ECO:0007669"/>
    <property type="project" value="InterPro"/>
</dbReference>
<feature type="domain" description="Small ribosomal subunit protein uS3 C-terminal" evidence="4">
    <location>
        <begin position="8"/>
        <end position="64"/>
    </location>
</feature>
<evidence type="ECO:0000256" key="2">
    <source>
        <dbReference type="ARBA" id="ARBA00022980"/>
    </source>
</evidence>
<name>A0AAE0AIQ9_9ROSI</name>
<comment type="caution">
    <text evidence="5">The sequence shown here is derived from an EMBL/GenBank/DDBJ whole genome shotgun (WGS) entry which is preliminary data.</text>
</comment>
<dbReference type="InterPro" id="IPR057258">
    <property type="entry name" value="Ribosomal_uS3"/>
</dbReference>
<evidence type="ECO:0000256" key="1">
    <source>
        <dbReference type="ARBA" id="ARBA00010761"/>
    </source>
</evidence>
<proteinExistence type="inferred from homology"/>
<sequence length="64" mass="7031">DMTITELANTKGIQVQIAGCIDGKEIALVKWIREGRVHLQTIGAKIDFGSYTVRTIYAVLGIKI</sequence>
<dbReference type="InterPro" id="IPR036419">
    <property type="entry name" value="Ribosomal_S3_C_sf"/>
</dbReference>
<organism evidence="5 6">
    <name type="scientific">Dipteronia sinensis</name>
    <dbReference type="NCBI Taxonomy" id="43782"/>
    <lineage>
        <taxon>Eukaryota</taxon>
        <taxon>Viridiplantae</taxon>
        <taxon>Streptophyta</taxon>
        <taxon>Embryophyta</taxon>
        <taxon>Tracheophyta</taxon>
        <taxon>Spermatophyta</taxon>
        <taxon>Magnoliopsida</taxon>
        <taxon>eudicotyledons</taxon>
        <taxon>Gunneridae</taxon>
        <taxon>Pentapetalae</taxon>
        <taxon>rosids</taxon>
        <taxon>malvids</taxon>
        <taxon>Sapindales</taxon>
        <taxon>Sapindaceae</taxon>
        <taxon>Hippocastanoideae</taxon>
        <taxon>Acereae</taxon>
        <taxon>Dipteronia</taxon>
    </lineage>
</organism>
<dbReference type="Gene3D" id="3.30.1140.32">
    <property type="entry name" value="Ribosomal protein S3, C-terminal domain"/>
    <property type="match status" value="1"/>
</dbReference>
<dbReference type="Proteomes" id="UP001281410">
    <property type="component" value="Unassembled WGS sequence"/>
</dbReference>
<gene>
    <name evidence="5" type="ORF">Dsin_012104</name>
</gene>
<keyword evidence="6" id="KW-1185">Reference proteome</keyword>
<dbReference type="GO" id="GO:0022627">
    <property type="term" value="C:cytosolic small ribosomal subunit"/>
    <property type="evidence" value="ECO:0007669"/>
    <property type="project" value="TreeGrafter"/>
</dbReference>
<feature type="non-terminal residue" evidence="5">
    <location>
        <position position="1"/>
    </location>
</feature>